<feature type="region of interest" description="Disordered" evidence="1">
    <location>
        <begin position="185"/>
        <end position="240"/>
    </location>
</feature>
<comment type="caution">
    <text evidence="2">The sequence shown here is derived from an EMBL/GenBank/DDBJ whole genome shotgun (WGS) entry which is preliminary data.</text>
</comment>
<gene>
    <name evidence="2" type="ORF">Tco_1091544</name>
</gene>
<feature type="compositionally biased region" description="Low complexity" evidence="1">
    <location>
        <begin position="423"/>
        <end position="437"/>
    </location>
</feature>
<dbReference type="EMBL" id="BQNB010020445">
    <property type="protein sequence ID" value="GJT96026.1"/>
    <property type="molecule type" value="Genomic_DNA"/>
</dbReference>
<reference evidence="2" key="1">
    <citation type="journal article" date="2022" name="Int. J. Mol. Sci.">
        <title>Draft Genome of Tanacetum Coccineum: Genomic Comparison of Closely Related Tanacetum-Family Plants.</title>
        <authorList>
            <person name="Yamashiro T."/>
            <person name="Shiraishi A."/>
            <person name="Nakayama K."/>
            <person name="Satake H."/>
        </authorList>
    </citation>
    <scope>NUCLEOTIDE SEQUENCE</scope>
</reference>
<feature type="compositionally biased region" description="Low complexity" evidence="1">
    <location>
        <begin position="229"/>
        <end position="240"/>
    </location>
</feature>
<keyword evidence="3" id="KW-1185">Reference proteome</keyword>
<feature type="region of interest" description="Disordered" evidence="1">
    <location>
        <begin position="382"/>
        <end position="446"/>
    </location>
</feature>
<evidence type="ECO:0000313" key="3">
    <source>
        <dbReference type="Proteomes" id="UP001151760"/>
    </source>
</evidence>
<dbReference type="Proteomes" id="UP001151760">
    <property type="component" value="Unassembled WGS sequence"/>
</dbReference>
<feature type="compositionally biased region" description="Basic residues" evidence="1">
    <location>
        <begin position="410"/>
        <end position="422"/>
    </location>
</feature>
<reference evidence="2" key="2">
    <citation type="submission" date="2022-01" db="EMBL/GenBank/DDBJ databases">
        <authorList>
            <person name="Yamashiro T."/>
            <person name="Shiraishi A."/>
            <person name="Satake H."/>
            <person name="Nakayama K."/>
        </authorList>
    </citation>
    <scope>NUCLEOTIDE SEQUENCE</scope>
</reference>
<evidence type="ECO:0000313" key="2">
    <source>
        <dbReference type="EMBL" id="GJT96026.1"/>
    </source>
</evidence>
<sequence>MAQQIIPVAQLVPKFQSIRRCNNYDVLQSIPCSSECKIIGQILLDHPLSYALTATADVLVVYLQQFWKTVSKVLNTKDKIKFKLDTQDITYIVDMFCDTLHLPVETPDNPFIAPFNIKDDISLVSVYSTGNGLFRWMLILNALLTDEIYATDDYKEYETVVEGGQDDESYTSKFAASMLHDDVDDFGNRIEPESHKEHPKVIDDDDENKEEKKDDEMASLENRTTKMQTPIPTTPRSPRINLSLDKNITLELTDTISPSTTTTPKDPQKERLHGKVGTADQFWKVHGRVDQVLHEISEVHILISKDFDAHAPKIIEDLFKHYVQTNVIQVHPTTTTSTDKTSSAELQQQLYLKMKSNFQDQANDPTLWDVLKRKFENSFTSNTSCRDDDFHSQHHGDHQDKDAPPEGEKRVKRHKTSKRSKSAKGSSSKQSAKKSTAYVSKQQQQQ</sequence>
<protein>
    <submittedName>
        <fullName evidence="2">Uncharacterized protein</fullName>
    </submittedName>
</protein>
<proteinExistence type="predicted"/>
<feature type="compositionally biased region" description="Basic and acidic residues" evidence="1">
    <location>
        <begin position="385"/>
        <end position="409"/>
    </location>
</feature>
<evidence type="ECO:0000256" key="1">
    <source>
        <dbReference type="SAM" id="MobiDB-lite"/>
    </source>
</evidence>
<organism evidence="2 3">
    <name type="scientific">Tanacetum coccineum</name>
    <dbReference type="NCBI Taxonomy" id="301880"/>
    <lineage>
        <taxon>Eukaryota</taxon>
        <taxon>Viridiplantae</taxon>
        <taxon>Streptophyta</taxon>
        <taxon>Embryophyta</taxon>
        <taxon>Tracheophyta</taxon>
        <taxon>Spermatophyta</taxon>
        <taxon>Magnoliopsida</taxon>
        <taxon>eudicotyledons</taxon>
        <taxon>Gunneridae</taxon>
        <taxon>Pentapetalae</taxon>
        <taxon>asterids</taxon>
        <taxon>campanulids</taxon>
        <taxon>Asterales</taxon>
        <taxon>Asteraceae</taxon>
        <taxon>Asteroideae</taxon>
        <taxon>Anthemideae</taxon>
        <taxon>Anthemidinae</taxon>
        <taxon>Tanacetum</taxon>
    </lineage>
</organism>
<accession>A0ABQ5I8H8</accession>
<name>A0ABQ5I8H8_9ASTR</name>
<feature type="compositionally biased region" description="Basic and acidic residues" evidence="1">
    <location>
        <begin position="186"/>
        <end position="202"/>
    </location>
</feature>